<accession>A0A7G9S9M2</accession>
<keyword evidence="1" id="KW-0175">Coiled coil</keyword>
<feature type="coiled-coil region" evidence="1">
    <location>
        <begin position="138"/>
        <end position="165"/>
    </location>
</feature>
<dbReference type="EMBL" id="CP060717">
    <property type="protein sequence ID" value="QNN64547.1"/>
    <property type="molecule type" value="Genomic_DNA"/>
</dbReference>
<dbReference type="Proteomes" id="UP000515955">
    <property type="component" value="Chromosome"/>
</dbReference>
<dbReference type="AlphaFoldDB" id="A0A7G9S9M2"/>
<evidence type="ECO:0000313" key="4">
    <source>
        <dbReference type="Proteomes" id="UP000515955"/>
    </source>
</evidence>
<protein>
    <submittedName>
        <fullName evidence="3">DUF3667 domain-containing protein</fullName>
    </submittedName>
</protein>
<dbReference type="InterPro" id="IPR022134">
    <property type="entry name" value="DUF3667"/>
</dbReference>
<feature type="transmembrane region" description="Helical" evidence="2">
    <location>
        <begin position="238"/>
        <end position="256"/>
    </location>
</feature>
<proteinExistence type="predicted"/>
<sequence>MSEVGAVGDLVSGTMIARALEPKAGEVGADGHTTERKCLNCETVLTGEFCHGCGQRAHVHRTLSAFFHDVAHGVLHFEGKIWRTLPLLAWRPGELTRRYIDGERAKFVSPMALFLFSVFLMFAVVSATGNLNPNFSTKEDLAKAEQNATAELKELEAKRATAVAANRPTAEIDSDIKNSRAELQVIRTMRSQGITSAVLTSPDATINTDVPAFAEAYKKAKENPQLLIYKLKSNSYKWSWTLIPLSVPFLWLLFPFSRRFRLYDHVVFVTYSLAFMSLLVVIGSATSYAGFSAIAAPLLFIPPIHMYRQLRGAYALGRWGAIWRTSALLVVSLIVLIIFILGMVALGVLD</sequence>
<keyword evidence="4" id="KW-1185">Reference proteome</keyword>
<name>A0A7G9S9M2_9SPHN</name>
<dbReference type="Pfam" id="PF12412">
    <property type="entry name" value="DUF3667"/>
    <property type="match status" value="1"/>
</dbReference>
<evidence type="ECO:0000256" key="1">
    <source>
        <dbReference type="SAM" id="Coils"/>
    </source>
</evidence>
<feature type="transmembrane region" description="Helical" evidence="2">
    <location>
        <begin position="288"/>
        <end position="307"/>
    </location>
</feature>
<reference evidence="3 4" key="1">
    <citation type="submission" date="2020-08" db="EMBL/GenBank/DDBJ databases">
        <title>Genome sequence of Sphingomonas rhizophila KACC 19189T.</title>
        <authorList>
            <person name="Hyun D.-W."/>
            <person name="Bae J.-W."/>
        </authorList>
    </citation>
    <scope>NUCLEOTIDE SEQUENCE [LARGE SCALE GENOMIC DNA]</scope>
    <source>
        <strain evidence="3 4">KACC 19189</strain>
    </source>
</reference>
<gene>
    <name evidence="3" type="ORF">H9L12_09570</name>
</gene>
<keyword evidence="2" id="KW-0812">Transmembrane</keyword>
<organism evidence="3 4">
    <name type="scientific">Sphingomonas rhizophila</name>
    <dbReference type="NCBI Taxonomy" id="2071607"/>
    <lineage>
        <taxon>Bacteria</taxon>
        <taxon>Pseudomonadati</taxon>
        <taxon>Pseudomonadota</taxon>
        <taxon>Alphaproteobacteria</taxon>
        <taxon>Sphingomonadales</taxon>
        <taxon>Sphingomonadaceae</taxon>
        <taxon>Sphingomonas</taxon>
    </lineage>
</organism>
<evidence type="ECO:0000313" key="3">
    <source>
        <dbReference type="EMBL" id="QNN64547.1"/>
    </source>
</evidence>
<feature type="transmembrane region" description="Helical" evidence="2">
    <location>
        <begin position="263"/>
        <end position="282"/>
    </location>
</feature>
<dbReference type="KEGG" id="srhi:H9L12_09570"/>
<dbReference type="RefSeq" id="WP_187541546.1">
    <property type="nucleotide sequence ID" value="NZ_CP060717.1"/>
</dbReference>
<feature type="transmembrane region" description="Helical" evidence="2">
    <location>
        <begin position="327"/>
        <end position="349"/>
    </location>
</feature>
<feature type="transmembrane region" description="Helical" evidence="2">
    <location>
        <begin position="107"/>
        <end position="127"/>
    </location>
</feature>
<keyword evidence="2" id="KW-0472">Membrane</keyword>
<evidence type="ECO:0000256" key="2">
    <source>
        <dbReference type="SAM" id="Phobius"/>
    </source>
</evidence>
<keyword evidence="2" id="KW-1133">Transmembrane helix</keyword>